<organism evidence="1 2">
    <name type="scientific">Robinsoniella peoriensis</name>
    <dbReference type="NCBI Taxonomy" id="180332"/>
    <lineage>
        <taxon>Bacteria</taxon>
        <taxon>Bacillati</taxon>
        <taxon>Bacillota</taxon>
        <taxon>Clostridia</taxon>
        <taxon>Lachnospirales</taxon>
        <taxon>Lachnospiraceae</taxon>
        <taxon>Robinsoniella</taxon>
    </lineage>
</organism>
<gene>
    <name evidence="1" type="ORF">DSM106044_00939</name>
</gene>
<evidence type="ECO:0008006" key="3">
    <source>
        <dbReference type="Google" id="ProtNLM"/>
    </source>
</evidence>
<proteinExistence type="predicted"/>
<comment type="caution">
    <text evidence="1">The sequence shown here is derived from an EMBL/GenBank/DDBJ whole genome shotgun (WGS) entry which is preliminary data.</text>
</comment>
<protein>
    <recommendedName>
        <fullName evidence="3">7-cyano-7-deazaguanine synthase</fullName>
    </recommendedName>
</protein>
<dbReference type="NCBIfam" id="NF041925">
    <property type="entry name" value="QatC"/>
    <property type="match status" value="1"/>
</dbReference>
<accession>A0A4U8QCT9</accession>
<dbReference type="SUPFAM" id="SSF52402">
    <property type="entry name" value="Adenine nucleotide alpha hydrolases-like"/>
    <property type="match status" value="1"/>
</dbReference>
<dbReference type="Gene3D" id="3.40.50.620">
    <property type="entry name" value="HUPs"/>
    <property type="match status" value="1"/>
</dbReference>
<name>A0A4U8QCT9_9FIRM</name>
<evidence type="ECO:0000313" key="1">
    <source>
        <dbReference type="EMBL" id="TLD02133.1"/>
    </source>
</evidence>
<keyword evidence="2" id="KW-1185">Reference proteome</keyword>
<sequence>MKVWINKAEKIDPINEFENAIRFDMLDEGPKSNLKVNFEEIWRRFNNESLDEIYEDLITLAASVYAADKRIPRIGIRAGEVGDNWTREIHISIPVLEFAKWNAVQRKLEDILNFLSGDIWTVNFRKTDSKFRNFATKKKYDFIEGKFDAVSLFSGGLDSYSGAINLLEKGKNICFVGCREYNALGNRIYALHRILKESYPNRRLDMVLFNTDARIPYNIDEDLKTKYIENTSRSRSFLFLSVALAVASQVGEEVPVYIPENGFIGLNIPLTPSRRGSCSTRTTHVYFINALNDLLQILLIPHTIENFFAYKTKGEIVQSVKMTNAFKRGAGNTISCSHPMRADKGIKGRPRNCGYCYPCLIRRSSLNGINVSEEYLEKFKEGYKISMAFAKNERYSNPDTGKTTDLKAVLLAVHNHLKYGSKDYYTQRLIALGGMSMKDIEKFVDVYMKSMSELYDFIKEQAQLNGNELLQFIEEGIDE</sequence>
<dbReference type="InterPro" id="IPR014729">
    <property type="entry name" value="Rossmann-like_a/b/a_fold"/>
</dbReference>
<dbReference type="AlphaFoldDB" id="A0A4U8QCT9"/>
<dbReference type="Proteomes" id="UP000306509">
    <property type="component" value="Unassembled WGS sequence"/>
</dbReference>
<dbReference type="InterPro" id="IPR049676">
    <property type="entry name" value="QatC"/>
</dbReference>
<dbReference type="RefSeq" id="WP_138001887.1">
    <property type="nucleotide sequence ID" value="NZ_CAUSDN010000104.1"/>
</dbReference>
<reference evidence="1 2" key="1">
    <citation type="journal article" date="2019" name="Anaerobe">
        <title>Detection of Robinsoniella peoriensis in multiple bone samples of a trauma patient.</title>
        <authorList>
            <person name="Schrottner P."/>
            <person name="Hartwich K."/>
            <person name="Bunk B."/>
            <person name="Schober I."/>
            <person name="Helbig S."/>
            <person name="Rudolph W.W."/>
            <person name="Gunzer F."/>
        </authorList>
    </citation>
    <scope>NUCLEOTIDE SEQUENCE [LARGE SCALE GENOMIC DNA]</scope>
    <source>
        <strain evidence="1 2">DSM 106044</strain>
    </source>
</reference>
<evidence type="ECO:0000313" key="2">
    <source>
        <dbReference type="Proteomes" id="UP000306509"/>
    </source>
</evidence>
<dbReference type="EMBL" id="QGQD01000022">
    <property type="protein sequence ID" value="TLD02133.1"/>
    <property type="molecule type" value="Genomic_DNA"/>
</dbReference>